<dbReference type="Proteomes" id="UP000515125">
    <property type="component" value="Unplaced"/>
</dbReference>
<evidence type="ECO:0000259" key="3">
    <source>
        <dbReference type="SMART" id="SM00948"/>
    </source>
</evidence>
<evidence type="ECO:0000256" key="1">
    <source>
        <dbReference type="ARBA" id="ARBA00022942"/>
    </source>
</evidence>
<organism evidence="4 5">
    <name type="scientific">Cyclospora cayetanensis</name>
    <dbReference type="NCBI Taxonomy" id="88456"/>
    <lineage>
        <taxon>Eukaryota</taxon>
        <taxon>Sar</taxon>
        <taxon>Alveolata</taxon>
        <taxon>Apicomplexa</taxon>
        <taxon>Conoidasida</taxon>
        <taxon>Coccidia</taxon>
        <taxon>Eucoccidiorida</taxon>
        <taxon>Eimeriorina</taxon>
        <taxon>Eimeriidae</taxon>
        <taxon>Cyclospora</taxon>
    </lineage>
</organism>
<dbReference type="OrthoDB" id="431557at2759"/>
<reference evidence="5" key="1">
    <citation type="submission" date="2025-08" db="UniProtKB">
        <authorList>
            <consortium name="RefSeq"/>
        </authorList>
    </citation>
    <scope>IDENTIFICATION</scope>
</reference>
<dbReference type="InterPro" id="IPR000426">
    <property type="entry name" value="Proteasome_asu_N"/>
</dbReference>
<dbReference type="InterPro" id="IPR001353">
    <property type="entry name" value="Proteasome_sua/b"/>
</dbReference>
<evidence type="ECO:0000313" key="4">
    <source>
        <dbReference type="Proteomes" id="UP000515125"/>
    </source>
</evidence>
<dbReference type="GO" id="GO:0019773">
    <property type="term" value="C:proteasome core complex, alpha-subunit complex"/>
    <property type="evidence" value="ECO:0007669"/>
    <property type="project" value="UniProtKB-UniRule"/>
</dbReference>
<dbReference type="InterPro" id="IPR050115">
    <property type="entry name" value="Proteasome_alpha"/>
</dbReference>
<keyword evidence="4" id="KW-1185">Reference proteome</keyword>
<dbReference type="AlphaFoldDB" id="A0A6P6S2K7"/>
<keyword evidence="1 2" id="KW-0647">Proteasome</keyword>
<dbReference type="RefSeq" id="XP_026194034.1">
    <property type="nucleotide sequence ID" value="XM_026338249.1"/>
</dbReference>
<accession>A0A6P6S2K7</accession>
<dbReference type="Pfam" id="PF10584">
    <property type="entry name" value="Proteasome_A_N"/>
    <property type="match status" value="1"/>
</dbReference>
<dbReference type="SUPFAM" id="SSF56235">
    <property type="entry name" value="N-terminal nucleophile aminohydrolases (Ntn hydrolases)"/>
    <property type="match status" value="1"/>
</dbReference>
<evidence type="ECO:0000256" key="2">
    <source>
        <dbReference type="PROSITE-ProRule" id="PRU00808"/>
    </source>
</evidence>
<comment type="similarity">
    <text evidence="2">Belongs to the peptidase T1A family.</text>
</comment>
<sequence>MEKSSRATCMRHPPSSAAVGEAAAAADTECSRSFLRKRSAFRTAAAFSSSSTHSSRCKRHSAILTAVAAPGKPFVAVAVVAAAAAGKASVSSATAAVAVLAGVASAVGAAGVGSTVAAAAAGGFAATAPGAKISFCAKRRSQRHPQGYCTDSTALSLAAEAIRGPIVAIYPASPEKSTAETTTVQHAENFRVRVVQMARGSGQAMYDRHITIFSPDGNLYQVEYAIKAVKNCNLTSIAIKGENAACLVVQRKVGQQQLQQDKLLDRSYVTSVYSLSKGIGSSLIGIQADCRSMAVRAQQEAAEFAYKYGYSMPPRALATRLADLNQVYTQFAYMRLHACTGVIIAIDEEDGPQVFKFDPAGFVAGYRACASGAKEQEANNLLEKLLKKKKTETPEQVIRLAISALQQVLASDLKAEDIEVGVVSKAEPDFRRLSEQEIEAHLTAIAEQD</sequence>
<dbReference type="GeneID" id="34623244"/>
<dbReference type="GO" id="GO:0006511">
    <property type="term" value="P:ubiquitin-dependent protein catabolic process"/>
    <property type="evidence" value="ECO:0007669"/>
    <property type="project" value="InterPro"/>
</dbReference>
<dbReference type="InterPro" id="IPR023332">
    <property type="entry name" value="Proteasome_alpha-type"/>
</dbReference>
<dbReference type="SMART" id="SM00948">
    <property type="entry name" value="Proteasome_A_N"/>
    <property type="match status" value="1"/>
</dbReference>
<dbReference type="PROSITE" id="PS51475">
    <property type="entry name" value="PROTEASOME_ALPHA_2"/>
    <property type="match status" value="1"/>
</dbReference>
<feature type="domain" description="Proteasome alpha-type subunits" evidence="3">
    <location>
        <begin position="206"/>
        <end position="228"/>
    </location>
</feature>
<name>A0A6P6S2K7_9EIME</name>
<dbReference type="PANTHER" id="PTHR11599">
    <property type="entry name" value="PROTEASOME SUBUNIT ALPHA/BETA"/>
    <property type="match status" value="1"/>
</dbReference>
<protein>
    <submittedName>
        <fullName evidence="5">Proteasome subunit alpha type-6-A</fullName>
    </submittedName>
</protein>
<dbReference type="InterPro" id="IPR029055">
    <property type="entry name" value="Ntn_hydrolases_N"/>
</dbReference>
<dbReference type="Gene3D" id="3.60.20.10">
    <property type="entry name" value="Glutamine Phosphoribosylpyrophosphate, subunit 1, domain 1"/>
    <property type="match status" value="1"/>
</dbReference>
<evidence type="ECO:0000313" key="5">
    <source>
        <dbReference type="RefSeq" id="XP_026194034.1"/>
    </source>
</evidence>
<dbReference type="Pfam" id="PF00227">
    <property type="entry name" value="Proteasome"/>
    <property type="match status" value="1"/>
</dbReference>
<proteinExistence type="inferred from homology"/>
<gene>
    <name evidence="5" type="primary">LOC34623244</name>
</gene>